<evidence type="ECO:0000256" key="4">
    <source>
        <dbReference type="ARBA" id="ARBA00023002"/>
    </source>
</evidence>
<dbReference type="GO" id="GO:0050136">
    <property type="term" value="F:NADH dehydrogenase (quinone) (non-electrogenic) activity"/>
    <property type="evidence" value="ECO:0007669"/>
    <property type="project" value="UniProtKB-EC"/>
</dbReference>
<evidence type="ECO:0000256" key="1">
    <source>
        <dbReference type="ARBA" id="ARBA00005272"/>
    </source>
</evidence>
<sequence length="487" mass="50466">MARPRVVVLGGGFAGLRLLRRLEALLPADRAELIVISPVDHLLYTSLVPQVCASTVEPRHLAVSLPAVLRRTLLCLGDAVAADLAAPADAQAPAGLSAPDGGLAASAGLAAPAAMAAPAATAAGVGRRTVTVRAADGSTRAITWDRLVIAAGSVTATPDVPGLAEHALGLKNLDEAVALRDHVLSRLELADATDDPRRRGALCTFVVVGGGYTGTELAAQMAAFTRRAAAAYRRLRPADVRWLLVDHSPRLLHDLAPALGRRAARVLSRRGIELRLGTSAVRIGPDSLTLAEGGSSVRRHTQVATHTVVWCAGVCASPLAAALGLPTEHGRIVTDEFFRVPSVEDVFALGDIAAVPDSARGGAPAGQTAQHAVRQGAAAARNVAASLGVGSPRPYRHRDLGFVVDLGGRDAVANPFGVTLSGPPAALLTRGYHLASLPATANRMRVATDWLLNAAFGQEITHYVPSGTQQETIATAEHTGIYRTPKS</sequence>
<evidence type="ECO:0000256" key="5">
    <source>
        <dbReference type="ARBA" id="ARBA00023027"/>
    </source>
</evidence>
<dbReference type="SUPFAM" id="SSF51905">
    <property type="entry name" value="FAD/NAD(P)-binding domain"/>
    <property type="match status" value="1"/>
</dbReference>
<keyword evidence="4" id="KW-0560">Oxidoreductase</keyword>
<dbReference type="PANTHER" id="PTHR43706:SF45">
    <property type="entry name" value="NADH DEHYDROGENASE-LIKE PROTEIN RV1812C"/>
    <property type="match status" value="1"/>
</dbReference>
<dbReference type="Pfam" id="PF07992">
    <property type="entry name" value="Pyr_redox_2"/>
    <property type="match status" value="1"/>
</dbReference>
<feature type="domain" description="FAD/NAD(P)-binding" evidence="6">
    <location>
        <begin position="5"/>
        <end position="376"/>
    </location>
</feature>
<protein>
    <submittedName>
        <fullName evidence="7">NADH dehydrogenase</fullName>
    </submittedName>
</protein>
<dbReference type="Gene3D" id="3.50.50.100">
    <property type="match status" value="2"/>
</dbReference>
<dbReference type="EMBL" id="FAOZ01000001">
    <property type="protein sequence ID" value="CUU53515.1"/>
    <property type="molecule type" value="Genomic_DNA"/>
</dbReference>
<dbReference type="InterPro" id="IPR045024">
    <property type="entry name" value="NDH-2"/>
</dbReference>
<dbReference type="InterPro" id="IPR036188">
    <property type="entry name" value="FAD/NAD-bd_sf"/>
</dbReference>
<proteinExistence type="inferred from homology"/>
<evidence type="ECO:0000259" key="6">
    <source>
        <dbReference type="Pfam" id="PF07992"/>
    </source>
</evidence>
<dbReference type="PRINTS" id="PR00368">
    <property type="entry name" value="FADPNR"/>
</dbReference>
<keyword evidence="2" id="KW-0285">Flavoprotein</keyword>
<evidence type="ECO:0000313" key="7">
    <source>
        <dbReference type="EMBL" id="CUU53515.1"/>
    </source>
</evidence>
<dbReference type="AlphaFoldDB" id="A0A0S4QD87"/>
<dbReference type="RefSeq" id="WP_091270274.1">
    <property type="nucleotide sequence ID" value="NZ_FAOZ01000001.1"/>
</dbReference>
<evidence type="ECO:0000256" key="3">
    <source>
        <dbReference type="ARBA" id="ARBA00022827"/>
    </source>
</evidence>
<dbReference type="Proteomes" id="UP000198802">
    <property type="component" value="Unassembled WGS sequence"/>
</dbReference>
<dbReference type="PRINTS" id="PR00411">
    <property type="entry name" value="PNDRDTASEI"/>
</dbReference>
<dbReference type="InterPro" id="IPR023753">
    <property type="entry name" value="FAD/NAD-binding_dom"/>
</dbReference>
<keyword evidence="3" id="KW-0274">FAD</keyword>
<dbReference type="PANTHER" id="PTHR43706">
    <property type="entry name" value="NADH DEHYDROGENASE"/>
    <property type="match status" value="1"/>
</dbReference>
<accession>A0A0S4QD87</accession>
<keyword evidence="5" id="KW-0520">NAD</keyword>
<keyword evidence="8" id="KW-1185">Reference proteome</keyword>
<evidence type="ECO:0000313" key="8">
    <source>
        <dbReference type="Proteomes" id="UP000198802"/>
    </source>
</evidence>
<gene>
    <name evidence="7" type="ORF">Ga0074812_10113</name>
</gene>
<reference evidence="8" key="1">
    <citation type="submission" date="2015-11" db="EMBL/GenBank/DDBJ databases">
        <authorList>
            <person name="Varghese N."/>
        </authorList>
    </citation>
    <scope>NUCLEOTIDE SEQUENCE [LARGE SCALE GENOMIC DNA]</scope>
    <source>
        <strain evidence="8">DSM 45899</strain>
    </source>
</reference>
<evidence type="ECO:0000256" key="2">
    <source>
        <dbReference type="ARBA" id="ARBA00022630"/>
    </source>
</evidence>
<name>A0A0S4QD87_9ACTN</name>
<comment type="similarity">
    <text evidence="1">Belongs to the NADH dehydrogenase family.</text>
</comment>
<organism evidence="7 8">
    <name type="scientific">Parafrankia irregularis</name>
    <dbReference type="NCBI Taxonomy" id="795642"/>
    <lineage>
        <taxon>Bacteria</taxon>
        <taxon>Bacillati</taxon>
        <taxon>Actinomycetota</taxon>
        <taxon>Actinomycetes</taxon>
        <taxon>Frankiales</taxon>
        <taxon>Frankiaceae</taxon>
        <taxon>Parafrankia</taxon>
    </lineage>
</organism>